<sequence>MTDPETTEHLLCRCSVTRELWNRLRIATRAHTTFTTLEELWDSMIANAQQGSKDPKERENLIRETPVQPSHSIPKLQRYSHPTRSLLKDLK</sequence>
<dbReference type="Proteomes" id="UP001180020">
    <property type="component" value="Unassembled WGS sequence"/>
</dbReference>
<dbReference type="EMBL" id="JAUJYO010000022">
    <property type="protein sequence ID" value="KAK1282172.1"/>
    <property type="molecule type" value="Genomic_DNA"/>
</dbReference>
<feature type="compositionally biased region" description="Basic and acidic residues" evidence="1">
    <location>
        <begin position="53"/>
        <end position="62"/>
    </location>
</feature>
<evidence type="ECO:0000313" key="3">
    <source>
        <dbReference type="Proteomes" id="UP001180020"/>
    </source>
</evidence>
<gene>
    <name evidence="2" type="ORF">QJS10_CPB22g00104</name>
</gene>
<name>A0AAV9C195_ACOCL</name>
<comment type="caution">
    <text evidence="2">The sequence shown here is derived from an EMBL/GenBank/DDBJ whole genome shotgun (WGS) entry which is preliminary data.</text>
</comment>
<accession>A0AAV9C195</accession>
<evidence type="ECO:0000313" key="2">
    <source>
        <dbReference type="EMBL" id="KAK1282172.1"/>
    </source>
</evidence>
<proteinExistence type="predicted"/>
<reference evidence="2" key="2">
    <citation type="submission" date="2023-06" db="EMBL/GenBank/DDBJ databases">
        <authorList>
            <person name="Ma L."/>
            <person name="Liu K.-W."/>
            <person name="Li Z."/>
            <person name="Hsiao Y.-Y."/>
            <person name="Qi Y."/>
            <person name="Fu T."/>
            <person name="Tang G."/>
            <person name="Zhang D."/>
            <person name="Sun W.-H."/>
            <person name="Liu D.-K."/>
            <person name="Li Y."/>
            <person name="Chen G.-Z."/>
            <person name="Liu X.-D."/>
            <person name="Liao X.-Y."/>
            <person name="Jiang Y.-T."/>
            <person name="Yu X."/>
            <person name="Hao Y."/>
            <person name="Huang J."/>
            <person name="Zhao X.-W."/>
            <person name="Ke S."/>
            <person name="Chen Y.-Y."/>
            <person name="Wu W.-L."/>
            <person name="Hsu J.-L."/>
            <person name="Lin Y.-F."/>
            <person name="Huang M.-D."/>
            <person name="Li C.-Y."/>
            <person name="Huang L."/>
            <person name="Wang Z.-W."/>
            <person name="Zhao X."/>
            <person name="Zhong W.-Y."/>
            <person name="Peng D.-H."/>
            <person name="Ahmad S."/>
            <person name="Lan S."/>
            <person name="Zhang J.-S."/>
            <person name="Tsai W.-C."/>
            <person name="Van De Peer Y."/>
            <person name="Liu Z.-J."/>
        </authorList>
    </citation>
    <scope>NUCLEOTIDE SEQUENCE</scope>
    <source>
        <strain evidence="2">CP</strain>
        <tissue evidence="2">Leaves</tissue>
    </source>
</reference>
<feature type="region of interest" description="Disordered" evidence="1">
    <location>
        <begin position="48"/>
        <end position="91"/>
    </location>
</feature>
<evidence type="ECO:0000256" key="1">
    <source>
        <dbReference type="SAM" id="MobiDB-lite"/>
    </source>
</evidence>
<organism evidence="2 3">
    <name type="scientific">Acorus calamus</name>
    <name type="common">Sweet flag</name>
    <dbReference type="NCBI Taxonomy" id="4465"/>
    <lineage>
        <taxon>Eukaryota</taxon>
        <taxon>Viridiplantae</taxon>
        <taxon>Streptophyta</taxon>
        <taxon>Embryophyta</taxon>
        <taxon>Tracheophyta</taxon>
        <taxon>Spermatophyta</taxon>
        <taxon>Magnoliopsida</taxon>
        <taxon>Liliopsida</taxon>
        <taxon>Acoraceae</taxon>
        <taxon>Acorus</taxon>
    </lineage>
</organism>
<protein>
    <submittedName>
        <fullName evidence="2">Uncharacterized protein</fullName>
    </submittedName>
</protein>
<keyword evidence="3" id="KW-1185">Reference proteome</keyword>
<dbReference type="AlphaFoldDB" id="A0AAV9C195"/>
<reference evidence="2" key="1">
    <citation type="journal article" date="2023" name="Nat. Commun.">
        <title>Diploid and tetraploid genomes of Acorus and the evolution of monocots.</title>
        <authorList>
            <person name="Ma L."/>
            <person name="Liu K.W."/>
            <person name="Li Z."/>
            <person name="Hsiao Y.Y."/>
            <person name="Qi Y."/>
            <person name="Fu T."/>
            <person name="Tang G.D."/>
            <person name="Zhang D."/>
            <person name="Sun W.H."/>
            <person name="Liu D.K."/>
            <person name="Li Y."/>
            <person name="Chen G.Z."/>
            <person name="Liu X.D."/>
            <person name="Liao X.Y."/>
            <person name="Jiang Y.T."/>
            <person name="Yu X."/>
            <person name="Hao Y."/>
            <person name="Huang J."/>
            <person name="Zhao X.W."/>
            <person name="Ke S."/>
            <person name="Chen Y.Y."/>
            <person name="Wu W.L."/>
            <person name="Hsu J.L."/>
            <person name="Lin Y.F."/>
            <person name="Huang M.D."/>
            <person name="Li C.Y."/>
            <person name="Huang L."/>
            <person name="Wang Z.W."/>
            <person name="Zhao X."/>
            <person name="Zhong W.Y."/>
            <person name="Peng D.H."/>
            <person name="Ahmad S."/>
            <person name="Lan S."/>
            <person name="Zhang J.S."/>
            <person name="Tsai W.C."/>
            <person name="Van de Peer Y."/>
            <person name="Liu Z.J."/>
        </authorList>
    </citation>
    <scope>NUCLEOTIDE SEQUENCE</scope>
    <source>
        <strain evidence="2">CP</strain>
    </source>
</reference>